<feature type="binding site" evidence="10">
    <location>
        <begin position="138"/>
        <end position="140"/>
    </location>
    <ligand>
        <name>2-[(2R,5Z)-2-carboxy-4-methylthiazol-5(2H)-ylidene]ethyl phosphate</name>
        <dbReference type="ChEBI" id="CHEBI:62899"/>
    </ligand>
</feature>
<evidence type="ECO:0000313" key="15">
    <source>
        <dbReference type="Proteomes" id="UP000199355"/>
    </source>
</evidence>
<dbReference type="Proteomes" id="UP000199355">
    <property type="component" value="Unassembled WGS sequence"/>
</dbReference>
<dbReference type="PANTHER" id="PTHR20857:SF15">
    <property type="entry name" value="THIAMINE-PHOSPHATE SYNTHASE"/>
    <property type="match status" value="1"/>
</dbReference>
<dbReference type="EC" id="2.5.1.3" evidence="10"/>
<dbReference type="GO" id="GO:0009229">
    <property type="term" value="P:thiamine diphosphate biosynthetic process"/>
    <property type="evidence" value="ECO:0007669"/>
    <property type="project" value="UniProtKB-UniRule"/>
</dbReference>
<evidence type="ECO:0000256" key="2">
    <source>
        <dbReference type="ARBA" id="ARBA00005165"/>
    </source>
</evidence>
<dbReference type="GO" id="GO:0004789">
    <property type="term" value="F:thiamine-phosphate diphosphorylase activity"/>
    <property type="evidence" value="ECO:0007669"/>
    <property type="project" value="UniProtKB-UniRule"/>
</dbReference>
<keyword evidence="15" id="KW-1185">Reference proteome</keyword>
<proteinExistence type="inferred from homology"/>
<evidence type="ECO:0000256" key="6">
    <source>
        <dbReference type="ARBA" id="ARBA00022977"/>
    </source>
</evidence>
<reference evidence="15" key="1">
    <citation type="submission" date="2016-10" db="EMBL/GenBank/DDBJ databases">
        <authorList>
            <person name="Varghese N."/>
            <person name="Submissions S."/>
        </authorList>
    </citation>
    <scope>NUCLEOTIDE SEQUENCE [LARGE SCALE GENOMIC DNA]</scope>
    <source>
        <strain evidence="15">KHC7</strain>
    </source>
</reference>
<dbReference type="EMBL" id="FNBX01000002">
    <property type="protein sequence ID" value="SDF15518.1"/>
    <property type="molecule type" value="Genomic_DNA"/>
</dbReference>
<evidence type="ECO:0000256" key="9">
    <source>
        <dbReference type="ARBA" id="ARBA00047883"/>
    </source>
</evidence>
<organism evidence="14 15">
    <name type="scientific">Desulfovibrio legallii</name>
    <dbReference type="NCBI Taxonomy" id="571438"/>
    <lineage>
        <taxon>Bacteria</taxon>
        <taxon>Pseudomonadati</taxon>
        <taxon>Thermodesulfobacteriota</taxon>
        <taxon>Desulfovibrionia</taxon>
        <taxon>Desulfovibrionales</taxon>
        <taxon>Desulfovibrionaceae</taxon>
        <taxon>Desulfovibrio</taxon>
    </lineage>
</organism>
<evidence type="ECO:0000256" key="5">
    <source>
        <dbReference type="ARBA" id="ARBA00022842"/>
    </source>
</evidence>
<evidence type="ECO:0000256" key="1">
    <source>
        <dbReference type="ARBA" id="ARBA00003814"/>
    </source>
</evidence>
<sequence length="213" mass="23049">MPKILPGETDIYAITDPNYSLGRPLEEVVRALLSAGVRIVQYREKKLKAGAMLEECRLLRRLTREADACFIVDDYVDLAILAEADGVHVGQEDLPVPEVRSLVGPDMLIGLSTHKPEQAQAARGLGADYIGVGPIYATHTKEDVVDPVGLQYLDWVHSNIDLPLVAIGGIKEHNIADVARHGARCCCLITDLVGAPDIPAKVAALRKAMRAGQ</sequence>
<dbReference type="SUPFAM" id="SSF51391">
    <property type="entry name" value="Thiamin phosphate synthase"/>
    <property type="match status" value="1"/>
</dbReference>
<evidence type="ECO:0000256" key="8">
    <source>
        <dbReference type="ARBA" id="ARBA00047851"/>
    </source>
</evidence>
<feature type="binding site" evidence="10">
    <location>
        <position position="73"/>
    </location>
    <ligand>
        <name>4-amino-2-methyl-5-(diphosphooxymethyl)pyrimidine</name>
        <dbReference type="ChEBI" id="CHEBI:57841"/>
    </ligand>
</feature>
<accession>A0A1G7ISE2</accession>
<comment type="catalytic activity">
    <reaction evidence="9 10 11">
        <text>2-[(2R,5Z)-2-carboxy-4-methylthiazol-5(2H)-ylidene]ethyl phosphate + 4-amino-2-methyl-5-(diphosphooxymethyl)pyrimidine + 2 H(+) = thiamine phosphate + CO2 + diphosphate</text>
        <dbReference type="Rhea" id="RHEA:47844"/>
        <dbReference type="ChEBI" id="CHEBI:15378"/>
        <dbReference type="ChEBI" id="CHEBI:16526"/>
        <dbReference type="ChEBI" id="CHEBI:33019"/>
        <dbReference type="ChEBI" id="CHEBI:37575"/>
        <dbReference type="ChEBI" id="CHEBI:57841"/>
        <dbReference type="ChEBI" id="CHEBI:62899"/>
        <dbReference type="EC" id="2.5.1.3"/>
    </reaction>
</comment>
<evidence type="ECO:0000256" key="7">
    <source>
        <dbReference type="ARBA" id="ARBA00047334"/>
    </source>
</evidence>
<gene>
    <name evidence="10" type="primary">thiE</name>
    <name evidence="14" type="ORF">SAMN05192586_10251</name>
</gene>
<comment type="catalytic activity">
    <reaction evidence="7 10 11">
        <text>4-methyl-5-(2-phosphooxyethyl)-thiazole + 4-amino-2-methyl-5-(diphosphooxymethyl)pyrimidine + H(+) = thiamine phosphate + diphosphate</text>
        <dbReference type="Rhea" id="RHEA:22328"/>
        <dbReference type="ChEBI" id="CHEBI:15378"/>
        <dbReference type="ChEBI" id="CHEBI:33019"/>
        <dbReference type="ChEBI" id="CHEBI:37575"/>
        <dbReference type="ChEBI" id="CHEBI:57841"/>
        <dbReference type="ChEBI" id="CHEBI:58296"/>
        <dbReference type="EC" id="2.5.1.3"/>
    </reaction>
</comment>
<evidence type="ECO:0000256" key="11">
    <source>
        <dbReference type="RuleBase" id="RU003826"/>
    </source>
</evidence>
<dbReference type="CDD" id="cd00564">
    <property type="entry name" value="TMP_TenI"/>
    <property type="match status" value="1"/>
</dbReference>
<dbReference type="GO" id="GO:0009228">
    <property type="term" value="P:thiamine biosynthetic process"/>
    <property type="evidence" value="ECO:0007669"/>
    <property type="project" value="UniProtKB-KW"/>
</dbReference>
<keyword evidence="4 10" id="KW-0479">Metal-binding</keyword>
<dbReference type="RefSeq" id="WP_092152594.1">
    <property type="nucleotide sequence ID" value="NZ_FNBX01000002.1"/>
</dbReference>
<comment type="cofactor">
    <cofactor evidence="10">
        <name>Mg(2+)</name>
        <dbReference type="ChEBI" id="CHEBI:18420"/>
    </cofactor>
    <text evidence="10">Binds 1 Mg(2+) ion per subunit.</text>
</comment>
<evidence type="ECO:0000256" key="4">
    <source>
        <dbReference type="ARBA" id="ARBA00022723"/>
    </source>
</evidence>
<comment type="pathway">
    <text evidence="2 10 12">Cofactor biosynthesis; thiamine diphosphate biosynthesis; thiamine phosphate from 4-amino-2-methyl-5-diphosphomethylpyrimidine and 4-methyl-5-(2-phosphoethyl)-thiazole: step 1/1.</text>
</comment>
<dbReference type="InterPro" id="IPR022998">
    <property type="entry name" value="ThiamineP_synth_TenI"/>
</dbReference>
<dbReference type="FunFam" id="3.20.20.70:FF:000096">
    <property type="entry name" value="Thiamine-phosphate synthase"/>
    <property type="match status" value="1"/>
</dbReference>
<dbReference type="AlphaFoldDB" id="A0A1G7ISE2"/>
<evidence type="ECO:0000313" key="14">
    <source>
        <dbReference type="EMBL" id="SDF15518.1"/>
    </source>
</evidence>
<evidence type="ECO:0000256" key="12">
    <source>
        <dbReference type="RuleBase" id="RU004253"/>
    </source>
</evidence>
<comment type="catalytic activity">
    <reaction evidence="8 10 11">
        <text>2-(2-carboxy-4-methylthiazol-5-yl)ethyl phosphate + 4-amino-2-methyl-5-(diphosphooxymethyl)pyrimidine + 2 H(+) = thiamine phosphate + CO2 + diphosphate</text>
        <dbReference type="Rhea" id="RHEA:47848"/>
        <dbReference type="ChEBI" id="CHEBI:15378"/>
        <dbReference type="ChEBI" id="CHEBI:16526"/>
        <dbReference type="ChEBI" id="CHEBI:33019"/>
        <dbReference type="ChEBI" id="CHEBI:37575"/>
        <dbReference type="ChEBI" id="CHEBI:57841"/>
        <dbReference type="ChEBI" id="CHEBI:62890"/>
        <dbReference type="EC" id="2.5.1.3"/>
    </reaction>
</comment>
<evidence type="ECO:0000256" key="10">
    <source>
        <dbReference type="HAMAP-Rule" id="MF_00097"/>
    </source>
</evidence>
<dbReference type="InterPro" id="IPR034291">
    <property type="entry name" value="TMP_synthase"/>
</dbReference>
<dbReference type="GO" id="GO:0005737">
    <property type="term" value="C:cytoplasm"/>
    <property type="evidence" value="ECO:0007669"/>
    <property type="project" value="TreeGrafter"/>
</dbReference>
<dbReference type="HAMAP" id="MF_00097">
    <property type="entry name" value="TMP_synthase"/>
    <property type="match status" value="1"/>
</dbReference>
<feature type="binding site" evidence="10">
    <location>
        <begin position="189"/>
        <end position="190"/>
    </location>
    <ligand>
        <name>2-[(2R,5Z)-2-carboxy-4-methylthiazol-5(2H)-ylidene]ethyl phosphate</name>
        <dbReference type="ChEBI" id="CHEBI:62899"/>
    </ligand>
</feature>
<feature type="binding site" evidence="10">
    <location>
        <position position="93"/>
    </location>
    <ligand>
        <name>Mg(2+)</name>
        <dbReference type="ChEBI" id="CHEBI:18420"/>
    </ligand>
</feature>
<feature type="binding site" evidence="10">
    <location>
        <position position="112"/>
    </location>
    <ligand>
        <name>4-amino-2-methyl-5-(diphosphooxymethyl)pyrimidine</name>
        <dbReference type="ChEBI" id="CHEBI:57841"/>
    </ligand>
</feature>
<dbReference type="STRING" id="571438.SAMN05192586_10251"/>
<dbReference type="InterPro" id="IPR036206">
    <property type="entry name" value="ThiamineP_synth_sf"/>
</dbReference>
<keyword evidence="5 10" id="KW-0460">Magnesium</keyword>
<dbReference type="InterPro" id="IPR013785">
    <property type="entry name" value="Aldolase_TIM"/>
</dbReference>
<dbReference type="GO" id="GO:0000287">
    <property type="term" value="F:magnesium ion binding"/>
    <property type="evidence" value="ECO:0007669"/>
    <property type="project" value="UniProtKB-UniRule"/>
</dbReference>
<feature type="binding site" evidence="10">
    <location>
        <position position="74"/>
    </location>
    <ligand>
        <name>Mg(2+)</name>
        <dbReference type="ChEBI" id="CHEBI:18420"/>
    </ligand>
</feature>
<feature type="domain" description="Thiamine phosphate synthase/TenI" evidence="13">
    <location>
        <begin position="11"/>
        <end position="191"/>
    </location>
</feature>
<dbReference type="Pfam" id="PF02581">
    <property type="entry name" value="TMP-TENI"/>
    <property type="match status" value="1"/>
</dbReference>
<comment type="similarity">
    <text evidence="10 11">Belongs to the thiamine-phosphate synthase family.</text>
</comment>
<feature type="binding site" evidence="10">
    <location>
        <position position="141"/>
    </location>
    <ligand>
        <name>4-amino-2-methyl-5-(diphosphooxymethyl)pyrimidine</name>
        <dbReference type="ChEBI" id="CHEBI:57841"/>
    </ligand>
</feature>
<dbReference type="PANTHER" id="PTHR20857">
    <property type="entry name" value="THIAMINE-PHOSPHATE PYROPHOSPHORYLASE"/>
    <property type="match status" value="1"/>
</dbReference>
<keyword evidence="3 10" id="KW-0808">Transferase</keyword>
<evidence type="ECO:0000256" key="3">
    <source>
        <dbReference type="ARBA" id="ARBA00022679"/>
    </source>
</evidence>
<evidence type="ECO:0000259" key="13">
    <source>
        <dbReference type="Pfam" id="PF02581"/>
    </source>
</evidence>
<comment type="function">
    <text evidence="1 10">Condenses 4-methyl-5-(beta-hydroxyethyl)thiazole monophosphate (THZ-P) and 2-methyl-4-amino-5-hydroxymethyl pyrimidine pyrophosphate (HMP-PP) to form thiamine monophosphate (TMP).</text>
</comment>
<dbReference type="UniPathway" id="UPA00060">
    <property type="reaction ID" value="UER00141"/>
</dbReference>
<name>A0A1G7ISE2_9BACT</name>
<feature type="binding site" evidence="10">
    <location>
        <begin position="41"/>
        <end position="45"/>
    </location>
    <ligand>
        <name>4-amino-2-methyl-5-(diphosphooxymethyl)pyrimidine</name>
        <dbReference type="ChEBI" id="CHEBI:57841"/>
    </ligand>
</feature>
<dbReference type="OrthoDB" id="9810880at2"/>
<protein>
    <recommendedName>
        <fullName evidence="10">Thiamine-phosphate synthase</fullName>
        <shortName evidence="10">TP synthase</shortName>
        <shortName evidence="10">TPS</shortName>
        <ecNumber evidence="10">2.5.1.3</ecNumber>
    </recommendedName>
    <alternativeName>
        <fullName evidence="10">Thiamine-phosphate pyrophosphorylase</fullName>
        <shortName evidence="10">TMP pyrophosphorylase</shortName>
        <shortName evidence="10">TMP-PPase</shortName>
    </alternativeName>
</protein>
<dbReference type="Gene3D" id="3.20.20.70">
    <property type="entry name" value="Aldolase class I"/>
    <property type="match status" value="1"/>
</dbReference>
<keyword evidence="6 10" id="KW-0784">Thiamine biosynthesis</keyword>
<feature type="binding site" evidence="10">
    <location>
        <position position="169"/>
    </location>
    <ligand>
        <name>2-[(2R,5Z)-2-carboxy-4-methylthiazol-5(2H)-ylidene]ethyl phosphate</name>
        <dbReference type="ChEBI" id="CHEBI:62899"/>
    </ligand>
</feature>
<dbReference type="NCBIfam" id="TIGR00693">
    <property type="entry name" value="thiE"/>
    <property type="match status" value="1"/>
</dbReference>